<evidence type="ECO:0000256" key="7">
    <source>
        <dbReference type="SAM" id="Phobius"/>
    </source>
</evidence>
<feature type="domain" description="Proline-rich transmembrane protein 3/4" evidence="8">
    <location>
        <begin position="25"/>
        <end position="373"/>
    </location>
</feature>
<dbReference type="OrthoDB" id="10066605at2759"/>
<dbReference type="AlphaFoldDB" id="A0A8B7YD67"/>
<dbReference type="PANTHER" id="PTHR35578:SF6">
    <property type="entry name" value="PROLINE-RICH TRANSMEMBRANE PROTEIN 4"/>
    <property type="match status" value="1"/>
</dbReference>
<comment type="subcellular location">
    <subcellularLocation>
        <location evidence="1">Membrane</location>
        <topology evidence="1">Multi-pass membrane protein</topology>
    </subcellularLocation>
</comment>
<feature type="transmembrane region" description="Helical" evidence="7">
    <location>
        <begin position="130"/>
        <end position="152"/>
    </location>
</feature>
<feature type="transmembrane region" description="Helical" evidence="7">
    <location>
        <begin position="349"/>
        <end position="367"/>
    </location>
</feature>
<name>A0A8B7YD67_ACAPL</name>
<proteinExistence type="predicted"/>
<keyword evidence="5 7" id="KW-1133">Transmembrane helix</keyword>
<dbReference type="OMA" id="KIRIMEM"/>
<evidence type="ECO:0000256" key="5">
    <source>
        <dbReference type="ARBA" id="ARBA00022989"/>
    </source>
</evidence>
<dbReference type="RefSeq" id="XP_022090502.1">
    <property type="nucleotide sequence ID" value="XM_022234810.1"/>
</dbReference>
<evidence type="ECO:0000313" key="9">
    <source>
        <dbReference type="Proteomes" id="UP000694845"/>
    </source>
</evidence>
<dbReference type="Pfam" id="PF25987">
    <property type="entry name" value="PRRT3"/>
    <property type="match status" value="1"/>
</dbReference>
<dbReference type="InterPro" id="IPR052836">
    <property type="entry name" value="PRRT_domain-containing"/>
</dbReference>
<dbReference type="InterPro" id="IPR059081">
    <property type="entry name" value="PRRT3-4"/>
</dbReference>
<feature type="transmembrane region" description="Helical" evidence="7">
    <location>
        <begin position="23"/>
        <end position="45"/>
    </location>
</feature>
<feature type="transmembrane region" description="Helical" evidence="7">
    <location>
        <begin position="98"/>
        <end position="118"/>
    </location>
</feature>
<dbReference type="KEGG" id="aplc:110979207"/>
<dbReference type="PANTHER" id="PTHR35578">
    <property type="entry name" value="PROLINE-RICH TRANSMEMBRANE PROTEIN 4-RELATED"/>
    <property type="match status" value="1"/>
</dbReference>
<keyword evidence="9" id="KW-1185">Reference proteome</keyword>
<keyword evidence="6 7" id="KW-0472">Membrane</keyword>
<sequence length="374" mass="41785">MDANDSAFGCVAIDDILSLEEAIFIHAYTFASFCIILVIISVIISIKMLRSNHNTKFLLTIESLMIIFGLLRAMFLLTDPYRVRNVLPPLVVQFLEDLAVPCLTSALMLVQNTFWQLTKTKRLKLQRVPVLLGTVAAHFLLIAVIDIVVINVAGKCELLLVCQALTTLWGLILSVGFFVTVRNLHLINRQHRNTLFITAVDKLHLQRASEEGSLTSPIGLSVNHEGGDTGGNPSTDTPAIASIQSISLVVKENENKQQCESQQVLQMTNSSHPSTELATKTKAPIPKWSPRRLKTFGRKPNPLLKVMIVSMMTSFLGLLCFVLGVYGMIVFNNPLQPVSDVKGWFVYQTLQRSIEFCFGITLSYLAWRRNTRNR</sequence>
<evidence type="ECO:0000256" key="2">
    <source>
        <dbReference type="ARBA" id="ARBA00022553"/>
    </source>
</evidence>
<evidence type="ECO:0000256" key="1">
    <source>
        <dbReference type="ARBA" id="ARBA00004141"/>
    </source>
</evidence>
<organism evidence="9 11">
    <name type="scientific">Acanthaster planci</name>
    <name type="common">Crown-of-thorns starfish</name>
    <dbReference type="NCBI Taxonomy" id="133434"/>
    <lineage>
        <taxon>Eukaryota</taxon>
        <taxon>Metazoa</taxon>
        <taxon>Echinodermata</taxon>
        <taxon>Eleutherozoa</taxon>
        <taxon>Asterozoa</taxon>
        <taxon>Asteroidea</taxon>
        <taxon>Valvatacea</taxon>
        <taxon>Valvatida</taxon>
        <taxon>Acanthasteridae</taxon>
        <taxon>Acanthaster</taxon>
    </lineage>
</organism>
<evidence type="ECO:0000259" key="8">
    <source>
        <dbReference type="Pfam" id="PF25987"/>
    </source>
</evidence>
<reference evidence="10 11" key="1">
    <citation type="submission" date="2025-04" db="UniProtKB">
        <authorList>
            <consortium name="RefSeq"/>
        </authorList>
    </citation>
    <scope>IDENTIFICATION</scope>
</reference>
<evidence type="ECO:0000256" key="4">
    <source>
        <dbReference type="ARBA" id="ARBA00022729"/>
    </source>
</evidence>
<dbReference type="RefSeq" id="XP_022090501.1">
    <property type="nucleotide sequence ID" value="XM_022234809.1"/>
</dbReference>
<dbReference type="GeneID" id="110979207"/>
<feature type="transmembrane region" description="Helical" evidence="7">
    <location>
        <begin position="303"/>
        <end position="329"/>
    </location>
</feature>
<accession>A0A8B7YD67</accession>
<protein>
    <submittedName>
        <fullName evidence="10 11">Uncharacterized protein LOC110979207 isoform X1</fullName>
    </submittedName>
</protein>
<keyword evidence="3 7" id="KW-0812">Transmembrane</keyword>
<evidence type="ECO:0000313" key="10">
    <source>
        <dbReference type="RefSeq" id="XP_022090501.1"/>
    </source>
</evidence>
<keyword evidence="2" id="KW-0597">Phosphoprotein</keyword>
<dbReference type="Proteomes" id="UP000694845">
    <property type="component" value="Unplaced"/>
</dbReference>
<evidence type="ECO:0000256" key="6">
    <source>
        <dbReference type="ARBA" id="ARBA00023136"/>
    </source>
</evidence>
<feature type="transmembrane region" description="Helical" evidence="7">
    <location>
        <begin position="158"/>
        <end position="181"/>
    </location>
</feature>
<evidence type="ECO:0000256" key="3">
    <source>
        <dbReference type="ARBA" id="ARBA00022692"/>
    </source>
</evidence>
<evidence type="ECO:0000313" key="11">
    <source>
        <dbReference type="RefSeq" id="XP_022090502.1"/>
    </source>
</evidence>
<gene>
    <name evidence="10 11" type="primary">LOC110979207</name>
</gene>
<keyword evidence="4" id="KW-0732">Signal</keyword>
<feature type="transmembrane region" description="Helical" evidence="7">
    <location>
        <begin position="57"/>
        <end position="78"/>
    </location>
</feature>